<dbReference type="Proteomes" id="UP001165121">
    <property type="component" value="Unassembled WGS sequence"/>
</dbReference>
<gene>
    <name evidence="2" type="ORF">Pfra01_002094900</name>
</gene>
<dbReference type="EMBL" id="BSXT01002928">
    <property type="protein sequence ID" value="GMF51655.1"/>
    <property type="molecule type" value="Genomic_DNA"/>
</dbReference>
<evidence type="ECO:0000313" key="3">
    <source>
        <dbReference type="Proteomes" id="UP001165121"/>
    </source>
</evidence>
<feature type="compositionally biased region" description="Acidic residues" evidence="1">
    <location>
        <begin position="47"/>
        <end position="62"/>
    </location>
</feature>
<dbReference type="AlphaFoldDB" id="A0A9W6Y3Q4"/>
<proteinExistence type="predicted"/>
<evidence type="ECO:0000256" key="1">
    <source>
        <dbReference type="SAM" id="MobiDB-lite"/>
    </source>
</evidence>
<feature type="region of interest" description="Disordered" evidence="1">
    <location>
        <begin position="43"/>
        <end position="134"/>
    </location>
</feature>
<evidence type="ECO:0000313" key="2">
    <source>
        <dbReference type="EMBL" id="GMF51655.1"/>
    </source>
</evidence>
<sequence length="134" mass="14910">MTSLTASSQSQTTPWVPHTTMPIARSIRRYRMSEREQIDTLSVSLEWGDDSDTDSVSEEHDEINESVRLQRERNLPATHDPDTKSVSAECGSVAESVCSEIDDTTSDKNDGGVSENNLATATEPKETSRHQEHF</sequence>
<feature type="compositionally biased region" description="Basic and acidic residues" evidence="1">
    <location>
        <begin position="63"/>
        <end position="83"/>
    </location>
</feature>
<protein>
    <submittedName>
        <fullName evidence="2">Unnamed protein product</fullName>
    </submittedName>
</protein>
<comment type="caution">
    <text evidence="2">The sequence shown here is derived from an EMBL/GenBank/DDBJ whole genome shotgun (WGS) entry which is preliminary data.</text>
</comment>
<name>A0A9W6Y3Q4_9STRA</name>
<organism evidence="2 3">
    <name type="scientific">Phytophthora fragariaefolia</name>
    <dbReference type="NCBI Taxonomy" id="1490495"/>
    <lineage>
        <taxon>Eukaryota</taxon>
        <taxon>Sar</taxon>
        <taxon>Stramenopiles</taxon>
        <taxon>Oomycota</taxon>
        <taxon>Peronosporomycetes</taxon>
        <taxon>Peronosporales</taxon>
        <taxon>Peronosporaceae</taxon>
        <taxon>Phytophthora</taxon>
    </lineage>
</organism>
<reference evidence="2" key="1">
    <citation type="submission" date="2023-04" db="EMBL/GenBank/DDBJ databases">
        <title>Phytophthora fragariaefolia NBRC 109709.</title>
        <authorList>
            <person name="Ichikawa N."/>
            <person name="Sato H."/>
            <person name="Tonouchi N."/>
        </authorList>
    </citation>
    <scope>NUCLEOTIDE SEQUENCE</scope>
    <source>
        <strain evidence="2">NBRC 109709</strain>
    </source>
</reference>
<accession>A0A9W6Y3Q4</accession>
<feature type="compositionally biased region" description="Low complexity" evidence="1">
    <location>
        <begin position="1"/>
        <end position="13"/>
    </location>
</feature>
<feature type="region of interest" description="Disordered" evidence="1">
    <location>
        <begin position="1"/>
        <end position="20"/>
    </location>
</feature>
<keyword evidence="3" id="KW-1185">Reference proteome</keyword>
<feature type="compositionally biased region" description="Basic and acidic residues" evidence="1">
    <location>
        <begin position="123"/>
        <end position="134"/>
    </location>
</feature>